<evidence type="ECO:0000256" key="5">
    <source>
        <dbReference type="ARBA" id="ARBA00022839"/>
    </source>
</evidence>
<evidence type="ECO:0000256" key="2">
    <source>
        <dbReference type="ARBA" id="ARBA00022490"/>
    </source>
</evidence>
<sequence>MAELEALVEQLERGELSLEHSLRDFERGVQLARSCQLALKGAELKVQQLVEQNGQLRLEGFEPAE</sequence>
<dbReference type="PANTHER" id="PTHR34137">
    <property type="entry name" value="EXODEOXYRIBONUCLEASE 7 SMALL SUBUNIT"/>
    <property type="match status" value="1"/>
</dbReference>
<accession>A0A1B1YXW5</accession>
<evidence type="ECO:0000256" key="3">
    <source>
        <dbReference type="ARBA" id="ARBA00022722"/>
    </source>
</evidence>
<dbReference type="PIRSF" id="PIRSF006488">
    <property type="entry name" value="Exonuc_VII_S"/>
    <property type="match status" value="1"/>
</dbReference>
<gene>
    <name evidence="6" type="primary">xseB</name>
    <name evidence="7" type="ORF">PG2T_08130</name>
</gene>
<dbReference type="EMBL" id="CP014671">
    <property type="protein sequence ID" value="ANX05557.1"/>
    <property type="molecule type" value="Genomic_DNA"/>
</dbReference>
<evidence type="ECO:0000256" key="4">
    <source>
        <dbReference type="ARBA" id="ARBA00022801"/>
    </source>
</evidence>
<dbReference type="PANTHER" id="PTHR34137:SF1">
    <property type="entry name" value="EXODEOXYRIBONUCLEASE 7 SMALL SUBUNIT"/>
    <property type="match status" value="1"/>
</dbReference>
<dbReference type="InterPro" id="IPR003761">
    <property type="entry name" value="Exonuc_VII_S"/>
</dbReference>
<dbReference type="KEGG" id="gbi:PG2T_08130"/>
<keyword evidence="3 6" id="KW-0540">Nuclease</keyword>
<keyword evidence="8" id="KW-1185">Reference proteome</keyword>
<dbReference type="NCBIfam" id="TIGR01280">
    <property type="entry name" value="xseB"/>
    <property type="match status" value="1"/>
</dbReference>
<dbReference type="HAMAP" id="MF_00337">
    <property type="entry name" value="Exonuc_7_S"/>
    <property type="match status" value="1"/>
</dbReference>
<evidence type="ECO:0000256" key="1">
    <source>
        <dbReference type="ARBA" id="ARBA00009998"/>
    </source>
</evidence>
<dbReference type="SUPFAM" id="SSF116842">
    <property type="entry name" value="XseB-like"/>
    <property type="match status" value="1"/>
</dbReference>
<comment type="similarity">
    <text evidence="1 6">Belongs to the XseB family.</text>
</comment>
<dbReference type="GO" id="GO:0008855">
    <property type="term" value="F:exodeoxyribonuclease VII activity"/>
    <property type="evidence" value="ECO:0007669"/>
    <property type="project" value="UniProtKB-UniRule"/>
</dbReference>
<dbReference type="NCBIfam" id="NF002140">
    <property type="entry name" value="PRK00977.1-4"/>
    <property type="match status" value="1"/>
</dbReference>
<comment type="catalytic activity">
    <reaction evidence="6">
        <text>Exonucleolytic cleavage in either 5'- to 3'- or 3'- to 5'-direction to yield nucleoside 5'-phosphates.</text>
        <dbReference type="EC" id="3.1.11.6"/>
    </reaction>
</comment>
<dbReference type="Gene3D" id="1.10.287.1040">
    <property type="entry name" value="Exonuclease VII, small subunit"/>
    <property type="match status" value="1"/>
</dbReference>
<name>A0A1B1YXW5_9GAMM</name>
<dbReference type="AlphaFoldDB" id="A0A1B1YXW5"/>
<dbReference type="Pfam" id="PF02609">
    <property type="entry name" value="Exonuc_VII_S"/>
    <property type="match status" value="1"/>
</dbReference>
<comment type="subunit">
    <text evidence="6">Heterooligomer composed of large and small subunits.</text>
</comment>
<dbReference type="FunCoup" id="A0A1B1YXW5">
    <property type="interactions" value="352"/>
</dbReference>
<dbReference type="Proteomes" id="UP000092952">
    <property type="component" value="Chromosome"/>
</dbReference>
<dbReference type="GO" id="GO:0009318">
    <property type="term" value="C:exodeoxyribonuclease VII complex"/>
    <property type="evidence" value="ECO:0007669"/>
    <property type="project" value="UniProtKB-UniRule"/>
</dbReference>
<dbReference type="GO" id="GO:0005829">
    <property type="term" value="C:cytosol"/>
    <property type="evidence" value="ECO:0007669"/>
    <property type="project" value="TreeGrafter"/>
</dbReference>
<reference evidence="8" key="1">
    <citation type="submission" date="2016-03" db="EMBL/GenBank/DDBJ databases">
        <title>Complete genome sequence of Solimmundus cernigliae, representing a novel lineage of polycyclic aromatic hydrocarbon degraders within the Gammaproteobacteria.</title>
        <authorList>
            <person name="Singleton D.R."/>
            <person name="Dickey A.N."/>
            <person name="Scholl E.H."/>
            <person name="Wright F.A."/>
            <person name="Aitken M.D."/>
        </authorList>
    </citation>
    <scope>NUCLEOTIDE SEQUENCE [LARGE SCALE GENOMIC DNA]</scope>
    <source>
        <strain evidence="8">TR3.2</strain>
    </source>
</reference>
<evidence type="ECO:0000256" key="6">
    <source>
        <dbReference type="HAMAP-Rule" id="MF_00337"/>
    </source>
</evidence>
<dbReference type="GO" id="GO:0006308">
    <property type="term" value="P:DNA catabolic process"/>
    <property type="evidence" value="ECO:0007669"/>
    <property type="project" value="UniProtKB-UniRule"/>
</dbReference>
<comment type="function">
    <text evidence="6">Bidirectionally degrades single-stranded DNA into large acid-insoluble oligonucleotides, which are then degraded further into small acid-soluble oligonucleotides.</text>
</comment>
<dbReference type="InParanoid" id="A0A1B1YXW5"/>
<evidence type="ECO:0000313" key="8">
    <source>
        <dbReference type="Proteomes" id="UP000092952"/>
    </source>
</evidence>
<organism evidence="7 8">
    <name type="scientific">Immundisolibacter cernigliae</name>
    <dbReference type="NCBI Taxonomy" id="1810504"/>
    <lineage>
        <taxon>Bacteria</taxon>
        <taxon>Pseudomonadati</taxon>
        <taxon>Pseudomonadota</taxon>
        <taxon>Gammaproteobacteria</taxon>
        <taxon>Immundisolibacterales</taxon>
        <taxon>Immundisolibacteraceae</taxon>
        <taxon>Immundisolibacter</taxon>
    </lineage>
</organism>
<dbReference type="STRING" id="1810504.PG2T_08130"/>
<comment type="subcellular location">
    <subcellularLocation>
        <location evidence="6">Cytoplasm</location>
    </subcellularLocation>
</comment>
<keyword evidence="2 6" id="KW-0963">Cytoplasm</keyword>
<dbReference type="EC" id="3.1.11.6" evidence="6"/>
<protein>
    <recommendedName>
        <fullName evidence="6">Exodeoxyribonuclease 7 small subunit</fullName>
        <ecNumber evidence="6">3.1.11.6</ecNumber>
    </recommendedName>
    <alternativeName>
        <fullName evidence="6">Exodeoxyribonuclease VII small subunit</fullName>
        <shortName evidence="6">Exonuclease VII small subunit</shortName>
    </alternativeName>
</protein>
<proteinExistence type="inferred from homology"/>
<keyword evidence="4 6" id="KW-0378">Hydrolase</keyword>
<keyword evidence="5 6" id="KW-0269">Exonuclease</keyword>
<dbReference type="InterPro" id="IPR037004">
    <property type="entry name" value="Exonuc_VII_ssu_sf"/>
</dbReference>
<evidence type="ECO:0000313" key="7">
    <source>
        <dbReference type="EMBL" id="ANX05557.1"/>
    </source>
</evidence>